<dbReference type="Proteomes" id="UP001596391">
    <property type="component" value="Unassembled WGS sequence"/>
</dbReference>
<sequence>MQGDQCHDGTCFQSKIAAHIDREIAARPELVQIETAWRSPKEQRPGALNRNQYRELAEPDNPDAEPPCPSSKAAIIVFGKQVGRTVTVCLDEECPVHTNHVQTDAAEPVEPPPVMPDVPEAETEEEAVQRQAEHEQRMADYHAEQKRKEEERKAEFERQQKEYEAEQARREKQRKARAATFERIIEQAPASFNADQLRFLLRLLVNVNPYDFLEEAATHYSIDENEQRSDDEVVLAALSSIADEKLIGFALRIVLSDHIGIPQENTPDLLIEAEHVFAPKKPKVVKPRSTPARKSKSGAVKSVAKKDASVKKAA</sequence>
<accession>A0ABW1Z6I0</accession>
<proteinExistence type="predicted"/>
<keyword evidence="3" id="KW-1185">Reference proteome</keyword>
<comment type="caution">
    <text evidence="2">The sequence shown here is derived from an EMBL/GenBank/DDBJ whole genome shotgun (WGS) entry which is preliminary data.</text>
</comment>
<feature type="region of interest" description="Disordered" evidence="1">
    <location>
        <begin position="282"/>
        <end position="314"/>
    </location>
</feature>
<dbReference type="RefSeq" id="WP_263372769.1">
    <property type="nucleotide sequence ID" value="NZ_JAGSYD010000006.1"/>
</dbReference>
<feature type="compositionally biased region" description="Basic residues" evidence="1">
    <location>
        <begin position="282"/>
        <end position="296"/>
    </location>
</feature>
<protein>
    <recommendedName>
        <fullName evidence="4">Chromosome partitioning protein, ParB family</fullName>
    </recommendedName>
</protein>
<evidence type="ECO:0000313" key="2">
    <source>
        <dbReference type="EMBL" id="MFC6644673.1"/>
    </source>
</evidence>
<feature type="region of interest" description="Disordered" evidence="1">
    <location>
        <begin position="100"/>
        <end position="171"/>
    </location>
</feature>
<evidence type="ECO:0000313" key="3">
    <source>
        <dbReference type="Proteomes" id="UP001596391"/>
    </source>
</evidence>
<evidence type="ECO:0000256" key="1">
    <source>
        <dbReference type="SAM" id="MobiDB-lite"/>
    </source>
</evidence>
<organism evidence="2 3">
    <name type="scientific">Granulicella cerasi</name>
    <dbReference type="NCBI Taxonomy" id="741063"/>
    <lineage>
        <taxon>Bacteria</taxon>
        <taxon>Pseudomonadati</taxon>
        <taxon>Acidobacteriota</taxon>
        <taxon>Terriglobia</taxon>
        <taxon>Terriglobales</taxon>
        <taxon>Acidobacteriaceae</taxon>
        <taxon>Granulicella</taxon>
    </lineage>
</organism>
<feature type="compositionally biased region" description="Basic and acidic residues" evidence="1">
    <location>
        <begin position="304"/>
        <end position="314"/>
    </location>
</feature>
<feature type="region of interest" description="Disordered" evidence="1">
    <location>
        <begin position="36"/>
        <end position="69"/>
    </location>
</feature>
<feature type="compositionally biased region" description="Basic and acidic residues" evidence="1">
    <location>
        <begin position="127"/>
        <end position="170"/>
    </location>
</feature>
<gene>
    <name evidence="2" type="ORF">ACFQBQ_03515</name>
</gene>
<name>A0ABW1Z6I0_9BACT</name>
<dbReference type="EMBL" id="JBHSWI010000001">
    <property type="protein sequence ID" value="MFC6644673.1"/>
    <property type="molecule type" value="Genomic_DNA"/>
</dbReference>
<evidence type="ECO:0008006" key="4">
    <source>
        <dbReference type="Google" id="ProtNLM"/>
    </source>
</evidence>
<reference evidence="3" key="1">
    <citation type="journal article" date="2019" name="Int. J. Syst. Evol. Microbiol.">
        <title>The Global Catalogue of Microorganisms (GCM) 10K type strain sequencing project: providing services to taxonomists for standard genome sequencing and annotation.</title>
        <authorList>
            <consortium name="The Broad Institute Genomics Platform"/>
            <consortium name="The Broad Institute Genome Sequencing Center for Infectious Disease"/>
            <person name="Wu L."/>
            <person name="Ma J."/>
        </authorList>
    </citation>
    <scope>NUCLEOTIDE SEQUENCE [LARGE SCALE GENOMIC DNA]</scope>
    <source>
        <strain evidence="3">CGMCC 1.16026</strain>
    </source>
</reference>